<keyword evidence="2" id="KW-1185">Reference proteome</keyword>
<evidence type="ECO:0000313" key="1">
    <source>
        <dbReference type="EMBL" id="GBN69509.1"/>
    </source>
</evidence>
<reference evidence="1 2" key="1">
    <citation type="journal article" date="2019" name="Sci. Rep.">
        <title>Orb-weaving spider Araneus ventricosus genome elucidates the spidroin gene catalogue.</title>
        <authorList>
            <person name="Kono N."/>
            <person name="Nakamura H."/>
            <person name="Ohtoshi R."/>
            <person name="Moran D.A.P."/>
            <person name="Shinohara A."/>
            <person name="Yoshida Y."/>
            <person name="Fujiwara M."/>
            <person name="Mori M."/>
            <person name="Tomita M."/>
            <person name="Arakawa K."/>
        </authorList>
    </citation>
    <scope>NUCLEOTIDE SEQUENCE [LARGE SCALE GENOMIC DNA]</scope>
</reference>
<proteinExistence type="predicted"/>
<sequence>MIMITISFLTSVGDCLDSGLNSSLVSPLSIHLLFTNGLGKPFSLLQCAGRSYFHQNGGSEEWKADVYILLSVILQRTPEMRSYDSLPENPFRRKIIPKC</sequence>
<name>A0A4Y2R271_ARAVE</name>
<organism evidence="1 2">
    <name type="scientific">Araneus ventricosus</name>
    <name type="common">Orbweaver spider</name>
    <name type="synonym">Epeira ventricosa</name>
    <dbReference type="NCBI Taxonomy" id="182803"/>
    <lineage>
        <taxon>Eukaryota</taxon>
        <taxon>Metazoa</taxon>
        <taxon>Ecdysozoa</taxon>
        <taxon>Arthropoda</taxon>
        <taxon>Chelicerata</taxon>
        <taxon>Arachnida</taxon>
        <taxon>Araneae</taxon>
        <taxon>Araneomorphae</taxon>
        <taxon>Entelegynae</taxon>
        <taxon>Araneoidea</taxon>
        <taxon>Araneidae</taxon>
        <taxon>Araneus</taxon>
    </lineage>
</organism>
<dbReference type="Proteomes" id="UP000499080">
    <property type="component" value="Unassembled WGS sequence"/>
</dbReference>
<protein>
    <submittedName>
        <fullName evidence="1">Uncharacterized protein</fullName>
    </submittedName>
</protein>
<gene>
    <name evidence="1" type="ORF">AVEN_107120_1</name>
</gene>
<dbReference type="AlphaFoldDB" id="A0A4Y2R271"/>
<evidence type="ECO:0000313" key="2">
    <source>
        <dbReference type="Proteomes" id="UP000499080"/>
    </source>
</evidence>
<dbReference type="EMBL" id="BGPR01141961">
    <property type="protein sequence ID" value="GBN69509.1"/>
    <property type="molecule type" value="Genomic_DNA"/>
</dbReference>
<comment type="caution">
    <text evidence="1">The sequence shown here is derived from an EMBL/GenBank/DDBJ whole genome shotgun (WGS) entry which is preliminary data.</text>
</comment>
<accession>A0A4Y2R271</accession>